<keyword evidence="3" id="KW-1185">Reference proteome</keyword>
<evidence type="ECO:0000313" key="3">
    <source>
        <dbReference type="Proteomes" id="UP000286268"/>
    </source>
</evidence>
<sequence length="255" mass="28642">MKRLSIVIIILCLSLSVVGCSNGYQNSNKQPIQTDSTANKQEETEFTKAMNDCIKIFSNTGKPLSDEELYSIADFCQKYENKQEFKDKFIPEIQRIGEEALNTSDRTYVERVTKAVGMVRFGRDELVKINDNLERKVIEIGGSIATANVGQQNNANTINTQQQNNKLTSEDGNLTLQDYSSGGGYVIGTILNNSKYVYSYVEVDINLYDKNGNLLSSTISNVENLDAFKNWKFKAPVVDEKNVAKFQVMKIVGRK</sequence>
<gene>
    <name evidence="2" type="ORF">C1I91_22060</name>
</gene>
<feature type="signal peptide" evidence="1">
    <location>
        <begin position="1"/>
        <end position="19"/>
    </location>
</feature>
<organism evidence="2 3">
    <name type="scientific">Clostridium manihotivorum</name>
    <dbReference type="NCBI Taxonomy" id="2320868"/>
    <lineage>
        <taxon>Bacteria</taxon>
        <taxon>Bacillati</taxon>
        <taxon>Bacillota</taxon>
        <taxon>Clostridia</taxon>
        <taxon>Eubacteriales</taxon>
        <taxon>Clostridiaceae</taxon>
        <taxon>Clostridium</taxon>
    </lineage>
</organism>
<proteinExistence type="predicted"/>
<evidence type="ECO:0000313" key="2">
    <source>
        <dbReference type="EMBL" id="QAA34094.1"/>
    </source>
</evidence>
<dbReference type="OrthoDB" id="1938678at2"/>
<protein>
    <recommendedName>
        <fullName evidence="4">Lipoprotein</fullName>
    </recommendedName>
</protein>
<accession>A0A3R5U7T5</accession>
<dbReference type="InterPro" id="IPR047676">
    <property type="entry name" value="FxLYD_dom"/>
</dbReference>
<dbReference type="AlphaFoldDB" id="A0A3R5U7T5"/>
<dbReference type="NCBIfam" id="NF038353">
    <property type="entry name" value="FxLYD_dom"/>
    <property type="match status" value="1"/>
</dbReference>
<feature type="chain" id="PRO_5038710419" description="Lipoprotein" evidence="1">
    <location>
        <begin position="20"/>
        <end position="255"/>
    </location>
</feature>
<evidence type="ECO:0008006" key="4">
    <source>
        <dbReference type="Google" id="ProtNLM"/>
    </source>
</evidence>
<name>A0A3R5U7T5_9CLOT</name>
<dbReference type="EMBL" id="CP025746">
    <property type="protein sequence ID" value="QAA34094.1"/>
    <property type="molecule type" value="Genomic_DNA"/>
</dbReference>
<keyword evidence="1" id="KW-0732">Signal</keyword>
<evidence type="ECO:0000256" key="1">
    <source>
        <dbReference type="SAM" id="SignalP"/>
    </source>
</evidence>
<dbReference type="Proteomes" id="UP000286268">
    <property type="component" value="Chromosome"/>
</dbReference>
<dbReference type="KEGG" id="cmah:C1I91_22060"/>
<reference evidence="2 3" key="1">
    <citation type="submission" date="2018-01" db="EMBL/GenBank/DDBJ databases">
        <title>Genome Sequencing and Assembly of Anaerobacter polyendosporus strain CT4.</title>
        <authorList>
            <person name="Tachaapaikoon C."/>
            <person name="Sutheeworapong S."/>
            <person name="Jenjaroenpun P."/>
            <person name="Wongsurawat T."/>
            <person name="Nookeaw I."/>
            <person name="Cheawchanlertfa P."/>
            <person name="Kosugi A."/>
            <person name="Cheevadhanarak S."/>
            <person name="Ratanakhanokchai K."/>
        </authorList>
    </citation>
    <scope>NUCLEOTIDE SEQUENCE [LARGE SCALE GENOMIC DNA]</scope>
    <source>
        <strain evidence="2 3">CT4</strain>
    </source>
</reference>
<dbReference type="RefSeq" id="WP_128214816.1">
    <property type="nucleotide sequence ID" value="NZ_CP025746.1"/>
</dbReference>
<dbReference type="PROSITE" id="PS51257">
    <property type="entry name" value="PROKAR_LIPOPROTEIN"/>
    <property type="match status" value="1"/>
</dbReference>